<accession>A0A1F5DNT8</accession>
<dbReference type="Gene3D" id="3.30.360.10">
    <property type="entry name" value="Dihydrodipicolinate Reductase, domain 2"/>
    <property type="match status" value="1"/>
</dbReference>
<dbReference type="Pfam" id="PF01408">
    <property type="entry name" value="GFO_IDH_MocA"/>
    <property type="match status" value="1"/>
</dbReference>
<dbReference type="GO" id="GO:0000166">
    <property type="term" value="F:nucleotide binding"/>
    <property type="evidence" value="ECO:0007669"/>
    <property type="project" value="InterPro"/>
</dbReference>
<dbReference type="PANTHER" id="PTHR43377:SF1">
    <property type="entry name" value="BILIVERDIN REDUCTASE A"/>
    <property type="match status" value="1"/>
</dbReference>
<evidence type="ECO:0000313" key="3">
    <source>
        <dbReference type="EMBL" id="OGD56681.1"/>
    </source>
</evidence>
<sequence length="313" mass="35348">MGRHHARNYNEIASTSLVAVADKDKKQGKEIAEKFKVPFYEDYREMLKKEKLDLVSIAVPTSLHKQVAFDCIGAGKHILIEKPIARTVNEAKQIVQKAKEKRVKFTVGHIERFNPSVIKLKEMIDKGKLGEIVFITTSRLGPTPNQIRDADVVIDIAVHDIDIMNWLYGRLPDKILARGGNALNKNLTDHVEAFLQYGAASGLIWANWITPLKVRKLIVSGKKAYVELNYITQELDFYETNIMPEYDDFGDFVIKFSDNKGKKVIPVSNVEPLKAEISAFVDSIRKGNRPVVTAREAIEALDIACKIARQVNY</sequence>
<evidence type="ECO:0000259" key="1">
    <source>
        <dbReference type="Pfam" id="PF01408"/>
    </source>
</evidence>
<dbReference type="Pfam" id="PF22725">
    <property type="entry name" value="GFO_IDH_MocA_C3"/>
    <property type="match status" value="1"/>
</dbReference>
<dbReference type="SUPFAM" id="SSF51735">
    <property type="entry name" value="NAD(P)-binding Rossmann-fold domains"/>
    <property type="match status" value="1"/>
</dbReference>
<feature type="domain" description="Gfo/Idh/MocA-like oxidoreductase N-terminal" evidence="1">
    <location>
        <begin position="1"/>
        <end position="109"/>
    </location>
</feature>
<evidence type="ECO:0000313" key="4">
    <source>
        <dbReference type="Proteomes" id="UP000178764"/>
    </source>
</evidence>
<dbReference type="Proteomes" id="UP000178764">
    <property type="component" value="Unassembled WGS sequence"/>
</dbReference>
<dbReference type="InterPro" id="IPR000683">
    <property type="entry name" value="Gfo/Idh/MocA-like_OxRdtase_N"/>
</dbReference>
<evidence type="ECO:0008006" key="5">
    <source>
        <dbReference type="Google" id="ProtNLM"/>
    </source>
</evidence>
<name>A0A1F5DNT8_9BACT</name>
<organism evidence="3 4">
    <name type="scientific">Candidatus Berkelbacteria bacterium RBG_13_40_8</name>
    <dbReference type="NCBI Taxonomy" id="1797467"/>
    <lineage>
        <taxon>Bacteria</taxon>
        <taxon>Candidatus Berkelbacteria</taxon>
    </lineage>
</organism>
<dbReference type="EMBL" id="MEZT01000015">
    <property type="protein sequence ID" value="OGD56681.1"/>
    <property type="molecule type" value="Genomic_DNA"/>
</dbReference>
<dbReference type="InterPro" id="IPR055170">
    <property type="entry name" value="GFO_IDH_MocA-like_dom"/>
</dbReference>
<protein>
    <recommendedName>
        <fullName evidence="5">Gfo/Idh/MocA-like oxidoreductase N-terminal domain-containing protein</fullName>
    </recommendedName>
</protein>
<feature type="domain" description="GFO/IDH/MocA-like oxidoreductase" evidence="2">
    <location>
        <begin position="118"/>
        <end position="226"/>
    </location>
</feature>
<dbReference type="InterPro" id="IPR036291">
    <property type="entry name" value="NAD(P)-bd_dom_sf"/>
</dbReference>
<evidence type="ECO:0000259" key="2">
    <source>
        <dbReference type="Pfam" id="PF22725"/>
    </source>
</evidence>
<proteinExistence type="predicted"/>
<dbReference type="PANTHER" id="PTHR43377">
    <property type="entry name" value="BILIVERDIN REDUCTASE A"/>
    <property type="match status" value="1"/>
</dbReference>
<dbReference type="AlphaFoldDB" id="A0A1F5DNT8"/>
<dbReference type="InterPro" id="IPR051450">
    <property type="entry name" value="Gfo/Idh/MocA_Oxidoreductases"/>
</dbReference>
<comment type="caution">
    <text evidence="3">The sequence shown here is derived from an EMBL/GenBank/DDBJ whole genome shotgun (WGS) entry which is preliminary data.</text>
</comment>
<gene>
    <name evidence="3" type="ORF">A2V71_03660</name>
</gene>
<dbReference type="Gene3D" id="3.40.50.720">
    <property type="entry name" value="NAD(P)-binding Rossmann-like Domain"/>
    <property type="match status" value="1"/>
</dbReference>
<reference evidence="3 4" key="1">
    <citation type="journal article" date="2016" name="Nat. Commun.">
        <title>Thousands of microbial genomes shed light on interconnected biogeochemical processes in an aquifer system.</title>
        <authorList>
            <person name="Anantharaman K."/>
            <person name="Brown C.T."/>
            <person name="Hug L.A."/>
            <person name="Sharon I."/>
            <person name="Castelle C.J."/>
            <person name="Probst A.J."/>
            <person name="Thomas B.C."/>
            <person name="Singh A."/>
            <person name="Wilkins M.J."/>
            <person name="Karaoz U."/>
            <person name="Brodie E.L."/>
            <person name="Williams K.H."/>
            <person name="Hubbard S.S."/>
            <person name="Banfield J.F."/>
        </authorList>
    </citation>
    <scope>NUCLEOTIDE SEQUENCE [LARGE SCALE GENOMIC DNA]</scope>
</reference>
<dbReference type="SUPFAM" id="SSF55347">
    <property type="entry name" value="Glyceraldehyde-3-phosphate dehydrogenase-like, C-terminal domain"/>
    <property type="match status" value="1"/>
</dbReference>